<proteinExistence type="predicted"/>
<dbReference type="InterPro" id="IPR050661">
    <property type="entry name" value="BglG_antiterminators"/>
</dbReference>
<protein>
    <submittedName>
        <fullName evidence="3">HTH domain-containing protein</fullName>
    </submittedName>
</protein>
<evidence type="ECO:0000256" key="2">
    <source>
        <dbReference type="ARBA" id="ARBA00023163"/>
    </source>
</evidence>
<reference evidence="3 4" key="1">
    <citation type="submission" date="2019-04" db="EMBL/GenBank/DDBJ databases">
        <title>Microbes associate with the intestines of laboratory mice.</title>
        <authorList>
            <person name="Navarre W."/>
            <person name="Wong E."/>
            <person name="Huang K.C."/>
            <person name="Tropini C."/>
            <person name="Ng K."/>
            <person name="Yu B."/>
        </authorList>
    </citation>
    <scope>NUCLEOTIDE SEQUENCE [LARGE SCALE GENOMIC DNA]</scope>
    <source>
        <strain evidence="3 4">NM80_B27</strain>
    </source>
</reference>
<dbReference type="EMBL" id="SSTJ01000010">
    <property type="protein sequence ID" value="THG36816.1"/>
    <property type="molecule type" value="Genomic_DNA"/>
</dbReference>
<keyword evidence="1" id="KW-0805">Transcription regulation</keyword>
<name>A0A4S4G3R1_9ACTN</name>
<sequence>MNSRQGALLRALLDAGDYKTSADFGRELGCSDRTVRSDVKALNAFLEHEGFATRVGRQRGAGLRLALAVGEENRLVRLLGESEAEMHPRYERLCQEMIALTCCPGPHSADSLARRLFRNKQQIQADLHWWEGVLAVSGLRLSAGRTVAVEGPEWTIRGFVMSMLFSFPAQAVRRRIIPSLLGAMDPYDRQFLERCIDEMERDLGFEFSSNAQWQFSVYLCIMVTRIKLGCGLRHWRDDGEPTQFFAYLRRRLERHFSIAVSEAEMGLLRDMANCCTWQWSLAAMEAYEPSERARAIVDDIAAALEGAFGAPLPEDMGKPLAILLESGLARRSCELLAPNPNESAVKYEAMDGALLLSSVLCEVPSLVEAALFSPDYARLVLVLLDYLEATGAMRCYRVGLVVNCGIDLALWGAHRMEKLSSRLSVADVLTENEVLAATAAPACRLHDRFDFLVAFEPLDVDFPSVTISPAVSRSDIDHIIASVPLWHRGREVRAPWERQVLRCQSAPDSLLRGLYRALSDDGLIAMDFDRFSWLFWTLSLVRDRTLVFAWCGPGVASTAIRIYQLEEEARNEAVGCTMAAVLVVAEADRGDLMPLTQRFKRLVEDYADTSDLVSDDGFFVGFPE</sequence>
<evidence type="ECO:0000313" key="3">
    <source>
        <dbReference type="EMBL" id="THG36816.1"/>
    </source>
</evidence>
<dbReference type="Proteomes" id="UP000308978">
    <property type="component" value="Unassembled WGS sequence"/>
</dbReference>
<keyword evidence="2" id="KW-0804">Transcription</keyword>
<dbReference type="InterPro" id="IPR036388">
    <property type="entry name" value="WH-like_DNA-bd_sf"/>
</dbReference>
<dbReference type="AlphaFoldDB" id="A0A4S4G3R1"/>
<gene>
    <name evidence="3" type="ORF">E5986_07910</name>
</gene>
<comment type="caution">
    <text evidence="3">The sequence shown here is derived from an EMBL/GenBank/DDBJ whole genome shotgun (WGS) entry which is preliminary data.</text>
</comment>
<evidence type="ECO:0000256" key="1">
    <source>
        <dbReference type="ARBA" id="ARBA00023015"/>
    </source>
</evidence>
<dbReference type="PANTHER" id="PTHR30185:SF18">
    <property type="entry name" value="TRANSCRIPTIONAL REGULATOR MTLR"/>
    <property type="match status" value="1"/>
</dbReference>
<dbReference type="PANTHER" id="PTHR30185">
    <property type="entry name" value="CRYPTIC BETA-GLUCOSIDE BGL OPERON ANTITERMINATOR"/>
    <property type="match status" value="1"/>
</dbReference>
<dbReference type="RefSeq" id="WP_136434849.1">
    <property type="nucleotide sequence ID" value="NZ_SSTJ01000010.1"/>
</dbReference>
<dbReference type="Gene3D" id="1.10.10.10">
    <property type="entry name" value="Winged helix-like DNA-binding domain superfamily/Winged helix DNA-binding domain"/>
    <property type="match status" value="1"/>
</dbReference>
<accession>A0A4S4G3R1</accession>
<organism evidence="3 4">
    <name type="scientific">Adlercreutzia caecimuris</name>
    <dbReference type="NCBI Taxonomy" id="671266"/>
    <lineage>
        <taxon>Bacteria</taxon>
        <taxon>Bacillati</taxon>
        <taxon>Actinomycetota</taxon>
        <taxon>Coriobacteriia</taxon>
        <taxon>Eggerthellales</taxon>
        <taxon>Eggerthellaceae</taxon>
        <taxon>Adlercreutzia</taxon>
    </lineage>
</organism>
<evidence type="ECO:0000313" key="4">
    <source>
        <dbReference type="Proteomes" id="UP000308978"/>
    </source>
</evidence>